<name>A0A455SVQ5_9CHLR</name>
<organism evidence="2">
    <name type="scientific">Thermogemmatispora argillosa</name>
    <dbReference type="NCBI Taxonomy" id="2045280"/>
    <lineage>
        <taxon>Bacteria</taxon>
        <taxon>Bacillati</taxon>
        <taxon>Chloroflexota</taxon>
        <taxon>Ktedonobacteria</taxon>
        <taxon>Thermogemmatisporales</taxon>
        <taxon>Thermogemmatisporaceae</taxon>
        <taxon>Thermogemmatispora</taxon>
    </lineage>
</organism>
<feature type="compositionally biased region" description="Acidic residues" evidence="1">
    <location>
        <begin position="73"/>
        <end position="82"/>
    </location>
</feature>
<accession>A0A455SVQ5</accession>
<feature type="region of interest" description="Disordered" evidence="1">
    <location>
        <begin position="56"/>
        <end position="82"/>
    </location>
</feature>
<evidence type="ECO:0000256" key="1">
    <source>
        <dbReference type="SAM" id="MobiDB-lite"/>
    </source>
</evidence>
<evidence type="ECO:0000313" key="2">
    <source>
        <dbReference type="EMBL" id="BBH92447.1"/>
    </source>
</evidence>
<sequence>MVEYTLGDSQYHHLEPIYASSRAEAEEQCRHLLARHGQKANLIELRPYPHGFVVKHGRMPGNLASGQEKAEQAEEEPPPLPP</sequence>
<reference evidence="2" key="1">
    <citation type="submission" date="2018-12" db="EMBL/GenBank/DDBJ databases">
        <title>Novel natural products biosynthetic potential of the class Ktedonobacteria.</title>
        <authorList>
            <person name="Zheng Y."/>
            <person name="Saitou A."/>
            <person name="Wang C.M."/>
            <person name="Toyoda A."/>
            <person name="Minakuchi Y."/>
            <person name="Sekiguchi Y."/>
            <person name="Ueda K."/>
            <person name="Takano H."/>
            <person name="Sakai Y."/>
            <person name="Yokota A."/>
            <person name="Yabe S."/>
        </authorList>
    </citation>
    <scope>NUCLEOTIDE SEQUENCE</scope>
    <source>
        <strain evidence="2">A3-2</strain>
    </source>
</reference>
<dbReference type="AlphaFoldDB" id="A0A455SVQ5"/>
<proteinExistence type="predicted"/>
<dbReference type="EMBL" id="AP019377">
    <property type="protein sequence ID" value="BBH92447.1"/>
    <property type="molecule type" value="Genomic_DNA"/>
</dbReference>
<gene>
    <name evidence="2" type="ORF">KTA_06460</name>
</gene>
<protein>
    <submittedName>
        <fullName evidence="2">Uncharacterized protein</fullName>
    </submittedName>
</protein>